<dbReference type="STRING" id="1472378.AU381_00085"/>
<dbReference type="OrthoDB" id="9149389at2"/>
<dbReference type="RefSeq" id="WP_064240678.1">
    <property type="nucleotide sequence ID" value="NZ_LPUX01000053.1"/>
</dbReference>
<reference evidence="1 2" key="1">
    <citation type="journal article" date="2016" name="Int. J. Syst. Evol. Microbiol.">
        <title>Ensifer glycinis sp. nov., an novel rhizobial species associated with Glycine spp.</title>
        <authorList>
            <person name="Yan H."/>
            <person name="Yan J."/>
            <person name="Sui X.H."/>
            <person name="Wang E.T."/>
            <person name="Chen W.X."/>
            <person name="Zhang X.X."/>
            <person name="Chen W.F."/>
        </authorList>
    </citation>
    <scope>NUCLEOTIDE SEQUENCE [LARGE SCALE GENOMIC DNA]</scope>
    <source>
        <strain evidence="1 2">CCBAU 23380</strain>
    </source>
</reference>
<name>A0A178XZU4_9HYPH</name>
<dbReference type="AlphaFoldDB" id="A0A178XZU4"/>
<dbReference type="Pfam" id="PF13252">
    <property type="entry name" value="Phage_capsid_3"/>
    <property type="match status" value="1"/>
</dbReference>
<organism evidence="1 2">
    <name type="scientific">Sinorhizobium glycinis</name>
    <dbReference type="NCBI Taxonomy" id="1472378"/>
    <lineage>
        <taxon>Bacteria</taxon>
        <taxon>Pseudomonadati</taxon>
        <taxon>Pseudomonadota</taxon>
        <taxon>Alphaproteobacteria</taxon>
        <taxon>Hyphomicrobiales</taxon>
        <taxon>Rhizobiaceae</taxon>
        <taxon>Sinorhizobium/Ensifer group</taxon>
        <taxon>Sinorhizobium</taxon>
    </lineage>
</organism>
<dbReference type="EMBL" id="LPUX01000053">
    <property type="protein sequence ID" value="OAP40362.1"/>
    <property type="molecule type" value="Genomic_DNA"/>
</dbReference>
<keyword evidence="2" id="KW-1185">Reference proteome</keyword>
<proteinExistence type="predicted"/>
<dbReference type="InterPro" id="IPR025267">
    <property type="entry name" value="ORF017-like"/>
</dbReference>
<evidence type="ECO:0000313" key="2">
    <source>
        <dbReference type="Proteomes" id="UP000094025"/>
    </source>
</evidence>
<dbReference type="Proteomes" id="UP000094025">
    <property type="component" value="Unassembled WGS sequence"/>
</dbReference>
<accession>A0A178XZU4</accession>
<comment type="caution">
    <text evidence="1">The sequence shown here is derived from an EMBL/GenBank/DDBJ whole genome shotgun (WGS) entry which is preliminary data.</text>
</comment>
<gene>
    <name evidence="1" type="ORF">AU381_00085</name>
</gene>
<evidence type="ECO:0008006" key="3">
    <source>
        <dbReference type="Google" id="ProtNLM"/>
    </source>
</evidence>
<protein>
    <recommendedName>
        <fullName evidence="3">DUF4043 family protein</fullName>
    </recommendedName>
</protein>
<sequence>MAVTTIQDNNKLVRYTKEINREFVRENMFSPYMGQDLNAIIRIRQELKQGGEQMNIPLVTKLRGKGKGSGTLVGNEEKIDNYGMRLWLDWARHAVATKKSDQQKDSADIFAEAKPLLSDWGKELQRDELIEAFMALPSESAPALLGSDDGDRVNGIRYELATAAQRNTWNASNSDRILYGSAVGNYNATHATALGNIDTTADKASFAQITLLKRMAKLAVPAIKPFKTKNGYEYFVTFAGTNSFRDYKLDATIVAMNKDARAREGTGMNNNPLFQDGDLIVDGIIIREVPEISQYVTDVWTTLLTAGASSARVEPVFLCGQQAAVLGWGQMAKPTFRKEDDYGFITGTGTEMAYGIGKMFKKHPMDGSDLKQWGVATGFVAAAADA</sequence>
<evidence type="ECO:0000313" key="1">
    <source>
        <dbReference type="EMBL" id="OAP40362.1"/>
    </source>
</evidence>